<feature type="domain" description="PDZ" evidence="7">
    <location>
        <begin position="111"/>
        <end position="179"/>
    </location>
</feature>
<dbReference type="PANTHER" id="PTHR32060:SF30">
    <property type="entry name" value="CARBOXY-TERMINAL PROCESSING PROTEASE CTPA"/>
    <property type="match status" value="1"/>
</dbReference>
<proteinExistence type="inferred from homology"/>
<dbReference type="SUPFAM" id="SSF47090">
    <property type="entry name" value="PGBD-like"/>
    <property type="match status" value="1"/>
</dbReference>
<accession>A0A6V7RHN2</accession>
<dbReference type="EMBL" id="CAJEWE010000010">
    <property type="protein sequence ID" value="CAD2077546.1"/>
    <property type="molecule type" value="Genomic_DNA"/>
</dbReference>
<keyword evidence="9" id="KW-1185">Reference proteome</keyword>
<dbReference type="CDD" id="cd07560">
    <property type="entry name" value="Peptidase_S41_CPP"/>
    <property type="match status" value="1"/>
</dbReference>
<evidence type="ECO:0000256" key="5">
    <source>
        <dbReference type="RuleBase" id="RU004404"/>
    </source>
</evidence>
<sequence length="520" mass="58521">MNDSHDELNEEKLRGPRRINLNIFWFLIILLSTIILTAIITALSIDGRTERAVNVGTDTRQEFAKLYNVYDTITKEYYTDVDKEQLIEKSIKGMVEGLDDPYSEYMSIDETAKFEESITGEFEGIGTEIMQENNVIVVSSPIKGSPAEAAGIQTGDKIVKVNGKSIEGVSTSEAAAMIRGKKGTEVILTIIRGSDKPFDIKIKRDKIHIDSVTFEEKDDIGHISINRFQEGTSDELQKYLDQAAEDDVKDIIIDFRNNPGGLLNEALAMINQFVPKGETLLYLEYAGKTREVVKAQVEQNPSTKNFDNIYILVNEGSASASEVFTGALMDLTDAEVVGNKTFGKGIVQTTSEFKDGSLVKYTNSKWLTPNETWVHGKGIDPDFVINTPDYTRIKYLDSSEVYVIGQENDDILSIKVALDALGFDIKSFDNTFDKNLELEVKKYQTKHNIEASGFVTGKTTEQLMVDLRNHIKENDTQLNQLMDYIKGEKTKEEVTKEMEEYSKYIPVNNDRSLDEEESEE</sequence>
<dbReference type="Gene3D" id="1.10.101.10">
    <property type="entry name" value="PGBD-like superfamily/PGBD"/>
    <property type="match status" value="1"/>
</dbReference>
<dbReference type="Pfam" id="PF01471">
    <property type="entry name" value="PG_binding_1"/>
    <property type="match status" value="1"/>
</dbReference>
<dbReference type="GO" id="GO:0006508">
    <property type="term" value="P:proteolysis"/>
    <property type="evidence" value="ECO:0007669"/>
    <property type="project" value="UniProtKB-KW"/>
</dbReference>
<dbReference type="FunFam" id="2.30.42.10:FF:000063">
    <property type="entry name" value="Peptidase, S41 family"/>
    <property type="match status" value="1"/>
</dbReference>
<dbReference type="InterPro" id="IPR001478">
    <property type="entry name" value="PDZ"/>
</dbReference>
<evidence type="ECO:0000256" key="6">
    <source>
        <dbReference type="SAM" id="Phobius"/>
    </source>
</evidence>
<dbReference type="InterPro" id="IPR036366">
    <property type="entry name" value="PGBDSf"/>
</dbReference>
<dbReference type="Pfam" id="PF03572">
    <property type="entry name" value="Peptidase_S41"/>
    <property type="match status" value="1"/>
</dbReference>
<dbReference type="InterPro" id="IPR036365">
    <property type="entry name" value="PGBD-like_sf"/>
</dbReference>
<dbReference type="InterPro" id="IPR002477">
    <property type="entry name" value="Peptidoglycan-bd-like"/>
</dbReference>
<dbReference type="InterPro" id="IPR055210">
    <property type="entry name" value="CtpA/B_N"/>
</dbReference>
<keyword evidence="6" id="KW-0812">Transmembrane</keyword>
<dbReference type="Gene3D" id="3.30.750.44">
    <property type="match status" value="1"/>
</dbReference>
<dbReference type="Gene3D" id="3.90.226.10">
    <property type="entry name" value="2-enoyl-CoA Hydratase, Chain A, domain 1"/>
    <property type="match status" value="1"/>
</dbReference>
<dbReference type="CDD" id="cd06782">
    <property type="entry name" value="cpPDZ_CPP-like"/>
    <property type="match status" value="1"/>
</dbReference>
<dbReference type="InterPro" id="IPR036034">
    <property type="entry name" value="PDZ_sf"/>
</dbReference>
<organism evidence="8 9">
    <name type="scientific">Phocicoccus schoeneichii</name>
    <dbReference type="NCBI Taxonomy" id="1812261"/>
    <lineage>
        <taxon>Bacteria</taxon>
        <taxon>Bacillati</taxon>
        <taxon>Bacillota</taxon>
        <taxon>Bacilli</taxon>
        <taxon>Bacillales</taxon>
        <taxon>Salinicoccaceae</taxon>
        <taxon>Phocicoccus</taxon>
    </lineage>
</organism>
<name>A0A6V7RHN2_9BACL</name>
<gene>
    <name evidence="8" type="ORF">JEOSCH030_01328</name>
</gene>
<evidence type="ECO:0000313" key="9">
    <source>
        <dbReference type="Proteomes" id="UP000521032"/>
    </source>
</evidence>
<comment type="similarity">
    <text evidence="1 5">Belongs to the peptidase S41A family.</text>
</comment>
<evidence type="ECO:0000313" key="8">
    <source>
        <dbReference type="EMBL" id="CAD2077546.1"/>
    </source>
</evidence>
<dbReference type="Pfam" id="PF22694">
    <property type="entry name" value="CtpB_N-like"/>
    <property type="match status" value="1"/>
</dbReference>
<dbReference type="InterPro" id="IPR029045">
    <property type="entry name" value="ClpP/crotonase-like_dom_sf"/>
</dbReference>
<dbReference type="Proteomes" id="UP000521032">
    <property type="component" value="Unassembled WGS sequence"/>
</dbReference>
<keyword evidence="6" id="KW-0472">Membrane</keyword>
<dbReference type="PANTHER" id="PTHR32060">
    <property type="entry name" value="TAIL-SPECIFIC PROTEASE"/>
    <property type="match status" value="1"/>
</dbReference>
<comment type="caution">
    <text evidence="8">The sequence shown here is derived from an EMBL/GenBank/DDBJ whole genome shotgun (WGS) entry which is preliminary data.</text>
</comment>
<dbReference type="GO" id="GO:0030288">
    <property type="term" value="C:outer membrane-bounded periplasmic space"/>
    <property type="evidence" value="ECO:0007669"/>
    <property type="project" value="TreeGrafter"/>
</dbReference>
<dbReference type="InterPro" id="IPR004447">
    <property type="entry name" value="Peptidase_S41A"/>
</dbReference>
<dbReference type="PROSITE" id="PS50106">
    <property type="entry name" value="PDZ"/>
    <property type="match status" value="1"/>
</dbReference>
<feature type="transmembrane region" description="Helical" evidence="6">
    <location>
        <begin position="21"/>
        <end position="45"/>
    </location>
</feature>
<dbReference type="RefSeq" id="WP_186087992.1">
    <property type="nucleotide sequence ID" value="NZ_BMDB01000001.1"/>
</dbReference>
<reference evidence="8 9" key="1">
    <citation type="submission" date="2020-07" db="EMBL/GenBank/DDBJ databases">
        <authorList>
            <person name="Criscuolo A."/>
        </authorList>
    </citation>
    <scope>NUCLEOTIDE SEQUENCE [LARGE SCALE GENOMIC DNA]</scope>
    <source>
        <strain evidence="9">CIP 111030</strain>
    </source>
</reference>
<dbReference type="GO" id="GO:0004175">
    <property type="term" value="F:endopeptidase activity"/>
    <property type="evidence" value="ECO:0007669"/>
    <property type="project" value="TreeGrafter"/>
</dbReference>
<dbReference type="NCBIfam" id="TIGR00225">
    <property type="entry name" value="prc"/>
    <property type="match status" value="1"/>
</dbReference>
<dbReference type="GO" id="GO:0007165">
    <property type="term" value="P:signal transduction"/>
    <property type="evidence" value="ECO:0007669"/>
    <property type="project" value="TreeGrafter"/>
</dbReference>
<dbReference type="SUPFAM" id="SSF52096">
    <property type="entry name" value="ClpP/crotonase"/>
    <property type="match status" value="1"/>
</dbReference>
<dbReference type="GO" id="GO:0008236">
    <property type="term" value="F:serine-type peptidase activity"/>
    <property type="evidence" value="ECO:0007669"/>
    <property type="project" value="UniProtKB-KW"/>
</dbReference>
<evidence type="ECO:0000256" key="3">
    <source>
        <dbReference type="ARBA" id="ARBA00022801"/>
    </source>
</evidence>
<evidence type="ECO:0000256" key="4">
    <source>
        <dbReference type="ARBA" id="ARBA00022825"/>
    </source>
</evidence>
<keyword evidence="4 5" id="KW-0720">Serine protease</keyword>
<evidence type="ECO:0000259" key="7">
    <source>
        <dbReference type="PROSITE" id="PS50106"/>
    </source>
</evidence>
<dbReference type="InterPro" id="IPR005151">
    <property type="entry name" value="Tail-specific_protease"/>
</dbReference>
<dbReference type="Gene3D" id="2.30.42.10">
    <property type="match status" value="1"/>
</dbReference>
<dbReference type="SMART" id="SM00245">
    <property type="entry name" value="TSPc"/>
    <property type="match status" value="1"/>
</dbReference>
<dbReference type="Pfam" id="PF00595">
    <property type="entry name" value="PDZ"/>
    <property type="match status" value="1"/>
</dbReference>
<keyword evidence="6" id="KW-1133">Transmembrane helix</keyword>
<dbReference type="AlphaFoldDB" id="A0A6V7RHN2"/>
<protein>
    <submittedName>
        <fullName evidence="8">Putative CtpA-like serine protease</fullName>
    </submittedName>
</protein>
<evidence type="ECO:0000256" key="1">
    <source>
        <dbReference type="ARBA" id="ARBA00009179"/>
    </source>
</evidence>
<dbReference type="SUPFAM" id="SSF50156">
    <property type="entry name" value="PDZ domain-like"/>
    <property type="match status" value="1"/>
</dbReference>
<dbReference type="SMART" id="SM00228">
    <property type="entry name" value="PDZ"/>
    <property type="match status" value="1"/>
</dbReference>
<keyword evidence="2 5" id="KW-0645">Protease</keyword>
<keyword evidence="3 5" id="KW-0378">Hydrolase</keyword>
<evidence type="ECO:0000256" key="2">
    <source>
        <dbReference type="ARBA" id="ARBA00022670"/>
    </source>
</evidence>